<dbReference type="GO" id="GO:0005524">
    <property type="term" value="F:ATP binding"/>
    <property type="evidence" value="ECO:0007669"/>
    <property type="project" value="InterPro"/>
</dbReference>
<reference evidence="5 6" key="1">
    <citation type="journal article" date="2004" name="Nature">
        <title>Genome sequence of the ultrasmall unicellular red alga Cyanidioschyzon merolae 10D.</title>
        <authorList>
            <person name="Matsuzaki M."/>
            <person name="Misumi O."/>
            <person name="Shin-i T."/>
            <person name="Maruyama S."/>
            <person name="Takahara M."/>
            <person name="Miyagishima S."/>
            <person name="Mori T."/>
            <person name="Nishida K."/>
            <person name="Yagisawa F."/>
            <person name="Nishida K."/>
            <person name="Yoshida Y."/>
            <person name="Nishimura Y."/>
            <person name="Nakao S."/>
            <person name="Kobayashi T."/>
            <person name="Momoyama Y."/>
            <person name="Higashiyama T."/>
            <person name="Minoda A."/>
            <person name="Sano M."/>
            <person name="Nomoto H."/>
            <person name="Oishi K."/>
            <person name="Hayashi H."/>
            <person name="Ohta F."/>
            <person name="Nishizaka S."/>
            <person name="Haga S."/>
            <person name="Miura S."/>
            <person name="Morishita T."/>
            <person name="Kabeya Y."/>
            <person name="Terasawa K."/>
            <person name="Suzuki Y."/>
            <person name="Ishii Y."/>
            <person name="Asakawa S."/>
            <person name="Takano H."/>
            <person name="Ohta N."/>
            <person name="Kuroiwa H."/>
            <person name="Tanaka K."/>
            <person name="Shimizu N."/>
            <person name="Sugano S."/>
            <person name="Sato N."/>
            <person name="Nozaki H."/>
            <person name="Ogasawara N."/>
            <person name="Kohara Y."/>
            <person name="Kuroiwa T."/>
        </authorList>
    </citation>
    <scope>NUCLEOTIDE SEQUENCE [LARGE SCALE GENOMIC DNA]</scope>
    <source>
        <strain evidence="5 6">10D</strain>
    </source>
</reference>
<dbReference type="GO" id="GO:0006139">
    <property type="term" value="P:nucleobase-containing compound metabolic process"/>
    <property type="evidence" value="ECO:0007669"/>
    <property type="project" value="InterPro"/>
</dbReference>
<dbReference type="OMA" id="EQTMPVI"/>
<dbReference type="Pfam" id="PF00406">
    <property type="entry name" value="ADK"/>
    <property type="match status" value="1"/>
</dbReference>
<dbReference type="EMBL" id="AP006491">
    <property type="protein sequence ID" value="BAM80076.1"/>
    <property type="molecule type" value="Genomic_DNA"/>
</dbReference>
<accession>M1UR58</accession>
<evidence type="ECO:0000256" key="1">
    <source>
        <dbReference type="ARBA" id="ARBA00022679"/>
    </source>
</evidence>
<reference evidence="5 6" key="2">
    <citation type="journal article" date="2007" name="BMC Biol.">
        <title>A 100%-complete sequence reveals unusually simple genomic features in the hot-spring red alga Cyanidioschyzon merolae.</title>
        <authorList>
            <person name="Nozaki H."/>
            <person name="Takano H."/>
            <person name="Misumi O."/>
            <person name="Terasawa K."/>
            <person name="Matsuzaki M."/>
            <person name="Maruyama S."/>
            <person name="Nishida K."/>
            <person name="Yagisawa F."/>
            <person name="Yoshida Y."/>
            <person name="Fujiwara T."/>
            <person name="Takio S."/>
            <person name="Tamura K."/>
            <person name="Chung S.J."/>
            <person name="Nakamura S."/>
            <person name="Kuroiwa H."/>
            <person name="Tanaka K."/>
            <person name="Sato N."/>
            <person name="Kuroiwa T."/>
        </authorList>
    </citation>
    <scope>NUCLEOTIDE SEQUENCE [LARGE SCALE GENOMIC DNA]</scope>
    <source>
        <strain evidence="5 6">10D</strain>
    </source>
</reference>
<dbReference type="KEGG" id="cme:CYME_CMI204C"/>
<keyword evidence="1 4" id="KW-0808">Transferase</keyword>
<keyword evidence="3 4" id="KW-0418">Kinase</keyword>
<dbReference type="Gramene" id="CMI204CT">
    <property type="protein sequence ID" value="CMI204CT"/>
    <property type="gene ID" value="CMI204C"/>
</dbReference>
<dbReference type="PROSITE" id="PS00113">
    <property type="entry name" value="ADENYLATE_KINASE"/>
    <property type="match status" value="1"/>
</dbReference>
<evidence type="ECO:0000256" key="3">
    <source>
        <dbReference type="ARBA" id="ARBA00022777"/>
    </source>
</evidence>
<protein>
    <submittedName>
        <fullName evidence="5">Similar to UMP-CMP kinase</fullName>
    </submittedName>
</protein>
<proteinExistence type="inferred from homology"/>
<dbReference type="InterPro" id="IPR000850">
    <property type="entry name" value="Adenylat/UMP-CMP_kin"/>
</dbReference>
<sequence length="269" mass="30056">MFVNVALFGQCVENRSTFENRITRGPARALPRNSAQSRGRDHARRWRACSTLHWTQRLPDRGVVSARYTLPTLVFVLGGPGSGKGTQCRRLAEELNWATVCVGQLLREEATLRRKEPRGAYLEHLLSRGEIVPGHITIELLLDRCAAFSGKSGGILVDGFPRALEQAEAFERAAGASCAFAVFFACSEDVMISRLLERGRTSNRTDDNLETIQRRLITFRHTSMPVIEKYRQLGKLVEINADADVDSVAAAVRREFAIRGFTRNVNVEI</sequence>
<dbReference type="eggNOG" id="KOG3079">
    <property type="taxonomic scope" value="Eukaryota"/>
</dbReference>
<evidence type="ECO:0000256" key="4">
    <source>
        <dbReference type="RuleBase" id="RU003330"/>
    </source>
</evidence>
<keyword evidence="2" id="KW-0547">Nucleotide-binding</keyword>
<dbReference type="SUPFAM" id="SSF52540">
    <property type="entry name" value="P-loop containing nucleoside triphosphate hydrolases"/>
    <property type="match status" value="1"/>
</dbReference>
<dbReference type="RefSeq" id="XP_005536362.1">
    <property type="nucleotide sequence ID" value="XM_005536305.1"/>
</dbReference>
<evidence type="ECO:0000313" key="5">
    <source>
        <dbReference type="EMBL" id="BAM80076.1"/>
    </source>
</evidence>
<dbReference type="OrthoDB" id="442176at2759"/>
<comment type="similarity">
    <text evidence="4">Belongs to the adenylate kinase family.</text>
</comment>
<dbReference type="InterPro" id="IPR033690">
    <property type="entry name" value="Adenylat_kinase_CS"/>
</dbReference>
<dbReference type="PANTHER" id="PTHR23359">
    <property type="entry name" value="NUCLEOTIDE KINASE"/>
    <property type="match status" value="1"/>
</dbReference>
<dbReference type="InterPro" id="IPR027417">
    <property type="entry name" value="P-loop_NTPase"/>
</dbReference>
<evidence type="ECO:0000313" key="6">
    <source>
        <dbReference type="Proteomes" id="UP000007014"/>
    </source>
</evidence>
<dbReference type="STRING" id="280699.M1UR58"/>
<dbReference type="PRINTS" id="PR00094">
    <property type="entry name" value="ADENYLTKNASE"/>
</dbReference>
<keyword evidence="6" id="KW-1185">Reference proteome</keyword>
<dbReference type="Proteomes" id="UP000007014">
    <property type="component" value="Chromosome 9"/>
</dbReference>
<dbReference type="GeneID" id="16993665"/>
<name>M1UR58_CYAM1</name>
<gene>
    <name evidence="5" type="ORF">CYME_CMI204C</name>
</gene>
<dbReference type="HOGENOM" id="CLU_032354_0_2_1"/>
<evidence type="ECO:0000256" key="2">
    <source>
        <dbReference type="ARBA" id="ARBA00022741"/>
    </source>
</evidence>
<dbReference type="CDD" id="cd01428">
    <property type="entry name" value="ADK"/>
    <property type="match status" value="1"/>
</dbReference>
<dbReference type="GO" id="GO:0019205">
    <property type="term" value="F:nucleobase-containing compound kinase activity"/>
    <property type="evidence" value="ECO:0007669"/>
    <property type="project" value="InterPro"/>
</dbReference>
<dbReference type="AlphaFoldDB" id="M1UR58"/>
<dbReference type="HAMAP" id="MF_00235">
    <property type="entry name" value="Adenylate_kinase_Adk"/>
    <property type="match status" value="1"/>
</dbReference>
<dbReference type="Gene3D" id="3.40.50.300">
    <property type="entry name" value="P-loop containing nucleotide triphosphate hydrolases"/>
    <property type="match status" value="1"/>
</dbReference>
<organism evidence="5 6">
    <name type="scientific">Cyanidioschyzon merolae (strain NIES-3377 / 10D)</name>
    <name type="common">Unicellular red alga</name>
    <dbReference type="NCBI Taxonomy" id="280699"/>
    <lineage>
        <taxon>Eukaryota</taxon>
        <taxon>Rhodophyta</taxon>
        <taxon>Bangiophyceae</taxon>
        <taxon>Cyanidiales</taxon>
        <taxon>Cyanidiaceae</taxon>
        <taxon>Cyanidioschyzon</taxon>
    </lineage>
</organism>